<gene>
    <name evidence="1" type="ORF">PsorP6_002330</name>
</gene>
<accession>A0ACC0WVT8</accession>
<comment type="caution">
    <text evidence="1">The sequence shown here is derived from an EMBL/GenBank/DDBJ whole genome shotgun (WGS) entry which is preliminary data.</text>
</comment>
<keyword evidence="2" id="KW-1185">Reference proteome</keyword>
<proteinExistence type="predicted"/>
<dbReference type="EMBL" id="CM047580">
    <property type="protein sequence ID" value="KAI9923048.1"/>
    <property type="molecule type" value="Genomic_DNA"/>
</dbReference>
<sequence length="252" mass="28806">MGIPSWITSPVKISLVKKHIIEHFRPLPRRLVLHNFTSSTANLLYVRIWSSPQAVTIEFSAPETNKIIAFSILIFLLVLNITYPKRHLAAYLITLEMEWGYKATDMVLGIAFGSDQKFYQRVYPPLFWMTAAMFSGIESAKAANLSSSICFHASFRACCIKLTFFSSVLRRWMASLMSFQTFSIGLRSGEFAGHVNSHYFSILPIFAVPFLERWTGAPYSKRIPSAPHPRSHLKLRRKQSRQKQRLFVVQGA</sequence>
<protein>
    <submittedName>
        <fullName evidence="1">Uncharacterized protein</fullName>
    </submittedName>
</protein>
<evidence type="ECO:0000313" key="1">
    <source>
        <dbReference type="EMBL" id="KAI9923048.1"/>
    </source>
</evidence>
<name>A0ACC0WVT8_9STRA</name>
<reference evidence="1 2" key="1">
    <citation type="journal article" date="2022" name="bioRxiv">
        <title>The genome of the oomycete Peronosclerospora sorghi, a cosmopolitan pathogen of maize and sorghum, is inflated with dispersed pseudogenes.</title>
        <authorList>
            <person name="Fletcher K."/>
            <person name="Martin F."/>
            <person name="Isakeit T."/>
            <person name="Cavanaugh K."/>
            <person name="Magill C."/>
            <person name="Michelmore R."/>
        </authorList>
    </citation>
    <scope>NUCLEOTIDE SEQUENCE [LARGE SCALE GENOMIC DNA]</scope>
    <source>
        <strain evidence="1">P6</strain>
    </source>
</reference>
<dbReference type="Proteomes" id="UP001163321">
    <property type="component" value="Chromosome 1"/>
</dbReference>
<organism evidence="1 2">
    <name type="scientific">Peronosclerospora sorghi</name>
    <dbReference type="NCBI Taxonomy" id="230839"/>
    <lineage>
        <taxon>Eukaryota</taxon>
        <taxon>Sar</taxon>
        <taxon>Stramenopiles</taxon>
        <taxon>Oomycota</taxon>
        <taxon>Peronosporomycetes</taxon>
        <taxon>Peronosporales</taxon>
        <taxon>Peronosporaceae</taxon>
        <taxon>Peronosclerospora</taxon>
    </lineage>
</organism>
<evidence type="ECO:0000313" key="2">
    <source>
        <dbReference type="Proteomes" id="UP001163321"/>
    </source>
</evidence>